<dbReference type="Proteomes" id="UP001169006">
    <property type="component" value="Unassembled WGS sequence"/>
</dbReference>
<feature type="transmembrane region" description="Helical" evidence="6">
    <location>
        <begin position="164"/>
        <end position="190"/>
    </location>
</feature>
<dbReference type="RefSeq" id="WP_302076963.1">
    <property type="nucleotide sequence ID" value="NZ_JAUKWQ010000003.1"/>
</dbReference>
<feature type="transmembrane region" description="Helical" evidence="6">
    <location>
        <begin position="378"/>
        <end position="399"/>
    </location>
</feature>
<dbReference type="EMBL" id="JAUKWQ010000003">
    <property type="protein sequence ID" value="MDO1582793.1"/>
    <property type="molecule type" value="Genomic_DNA"/>
</dbReference>
<feature type="transmembrane region" description="Helical" evidence="6">
    <location>
        <begin position="411"/>
        <end position="430"/>
    </location>
</feature>
<feature type="transmembrane region" description="Helical" evidence="6">
    <location>
        <begin position="81"/>
        <end position="102"/>
    </location>
</feature>
<evidence type="ECO:0000313" key="8">
    <source>
        <dbReference type="Proteomes" id="UP001169006"/>
    </source>
</evidence>
<comment type="caution">
    <text evidence="7">The sequence shown here is derived from an EMBL/GenBank/DDBJ whole genome shotgun (WGS) entry which is preliminary data.</text>
</comment>
<reference evidence="7" key="2">
    <citation type="submission" date="2023-07" db="EMBL/GenBank/DDBJ databases">
        <authorList>
            <person name="Sun H."/>
        </authorList>
    </citation>
    <scope>NUCLEOTIDE SEQUENCE</scope>
    <source>
        <strain evidence="7">05753</strain>
    </source>
</reference>
<feature type="transmembrane region" description="Helical" evidence="6">
    <location>
        <begin position="136"/>
        <end position="158"/>
    </location>
</feature>
<keyword evidence="3 6" id="KW-0812">Transmembrane</keyword>
<evidence type="ECO:0000313" key="7">
    <source>
        <dbReference type="EMBL" id="MDO1582793.1"/>
    </source>
</evidence>
<keyword evidence="5 6" id="KW-0472">Membrane</keyword>
<organism evidence="7 8">
    <name type="scientific">Rhizobium oryzicola</name>
    <dbReference type="NCBI Taxonomy" id="1232668"/>
    <lineage>
        <taxon>Bacteria</taxon>
        <taxon>Pseudomonadati</taxon>
        <taxon>Pseudomonadota</taxon>
        <taxon>Alphaproteobacteria</taxon>
        <taxon>Hyphomicrobiales</taxon>
        <taxon>Rhizobiaceae</taxon>
        <taxon>Rhizobium/Agrobacterium group</taxon>
        <taxon>Rhizobium</taxon>
    </lineage>
</organism>
<gene>
    <name evidence="7" type="ORF">Q2T52_11940</name>
</gene>
<feature type="transmembrane region" description="Helical" evidence="6">
    <location>
        <begin position="36"/>
        <end position="61"/>
    </location>
</feature>
<keyword evidence="8" id="KW-1185">Reference proteome</keyword>
<feature type="transmembrane region" description="Helical" evidence="6">
    <location>
        <begin position="442"/>
        <end position="460"/>
    </location>
</feature>
<name>A0ABT8SWH8_9HYPH</name>
<feature type="transmembrane region" description="Helical" evidence="6">
    <location>
        <begin position="352"/>
        <end position="372"/>
    </location>
</feature>
<protein>
    <submittedName>
        <fullName evidence="7">Polysaccharide biosynthesis C-terminal domain-containing protein</fullName>
    </submittedName>
</protein>
<dbReference type="Pfam" id="PF01943">
    <property type="entry name" value="Polysacc_synt"/>
    <property type="match status" value="1"/>
</dbReference>
<evidence type="ECO:0000256" key="3">
    <source>
        <dbReference type="ARBA" id="ARBA00022692"/>
    </source>
</evidence>
<evidence type="ECO:0000256" key="2">
    <source>
        <dbReference type="ARBA" id="ARBA00022475"/>
    </source>
</evidence>
<accession>A0ABT8SWH8</accession>
<feature type="transmembrane region" description="Helical" evidence="6">
    <location>
        <begin position="108"/>
        <end position="129"/>
    </location>
</feature>
<keyword evidence="2" id="KW-1003">Cell membrane</keyword>
<dbReference type="InterPro" id="IPR002797">
    <property type="entry name" value="Polysacc_synth"/>
</dbReference>
<sequence>MLLRSTLIYGPATLFTRLGGLLFVVVATRLLDQNEYGILTLVVTVGELIDLAVTEWMRIAFLRLGGKGEISRRSLLQAGRILGGTTFLAFLLAAPASLFVLPERWLEFFIAICVYLLASAMSRFSLLVLQLQQRHAAYMLFEFLRALLQLIFPLVTMITHHNSFLAVSIASNLGTFVAGLAAGVIAMRQVVDGPSRFTSKEFFALGLPIIAIVLVSFGLHSVERVVLNEFHGAASVAVFAAIFSLARQPINTIANAVNTGSFPEAVSRFDEIGPEAASALFTQVMALIISLSLPAAALLIALSGDLVKLVLPPDYGGQHAVLFAIISLNVIIANVTSFVFNAMVHAHKRPQLLIINTAIGSVVGLSLCSLLIPTLSEVGAALALAGGAIGNLIVSVIISNRLTPIAVPWRAIASAVLVSLGTAGAAMLATQELYFLTAPWRLALASVAGGVVFLSLNAALHPKATLEKTAAALAFLSSRRKSV</sequence>
<evidence type="ECO:0000256" key="1">
    <source>
        <dbReference type="ARBA" id="ARBA00004651"/>
    </source>
</evidence>
<proteinExistence type="predicted"/>
<dbReference type="PANTHER" id="PTHR30250">
    <property type="entry name" value="PST FAMILY PREDICTED COLANIC ACID TRANSPORTER"/>
    <property type="match status" value="1"/>
</dbReference>
<feature type="transmembrane region" description="Helical" evidence="6">
    <location>
        <begin position="225"/>
        <end position="246"/>
    </location>
</feature>
<feature type="transmembrane region" description="Helical" evidence="6">
    <location>
        <begin position="202"/>
        <end position="219"/>
    </location>
</feature>
<keyword evidence="4 6" id="KW-1133">Transmembrane helix</keyword>
<feature type="transmembrane region" description="Helical" evidence="6">
    <location>
        <begin position="320"/>
        <end position="340"/>
    </location>
</feature>
<evidence type="ECO:0000256" key="5">
    <source>
        <dbReference type="ARBA" id="ARBA00023136"/>
    </source>
</evidence>
<evidence type="ECO:0000256" key="4">
    <source>
        <dbReference type="ARBA" id="ARBA00022989"/>
    </source>
</evidence>
<feature type="transmembrane region" description="Helical" evidence="6">
    <location>
        <begin position="277"/>
        <end position="300"/>
    </location>
</feature>
<dbReference type="InterPro" id="IPR050833">
    <property type="entry name" value="Poly_Biosynth_Transport"/>
</dbReference>
<dbReference type="PANTHER" id="PTHR30250:SF11">
    <property type="entry name" value="O-ANTIGEN TRANSPORTER-RELATED"/>
    <property type="match status" value="1"/>
</dbReference>
<comment type="subcellular location">
    <subcellularLocation>
        <location evidence="1">Cell membrane</location>
        <topology evidence="1">Multi-pass membrane protein</topology>
    </subcellularLocation>
</comment>
<reference evidence="7" key="1">
    <citation type="journal article" date="2015" name="Int. J. Syst. Evol. Microbiol.">
        <title>Rhizobium oryzicola sp. nov., potential plant-growth-promoting endophytic bacteria isolated from rice roots.</title>
        <authorList>
            <person name="Zhang X.X."/>
            <person name="Gao J.S."/>
            <person name="Cao Y.H."/>
            <person name="Sheirdil R.A."/>
            <person name="Wang X.C."/>
            <person name="Zhang L."/>
        </authorList>
    </citation>
    <scope>NUCLEOTIDE SEQUENCE</scope>
    <source>
        <strain evidence="7">05753</strain>
    </source>
</reference>
<feature type="transmembrane region" description="Helical" evidence="6">
    <location>
        <begin position="7"/>
        <end position="30"/>
    </location>
</feature>
<evidence type="ECO:0000256" key="6">
    <source>
        <dbReference type="SAM" id="Phobius"/>
    </source>
</evidence>